<organism evidence="3 4">
    <name type="scientific">Salinicola endophyticus</name>
    <dbReference type="NCBI Taxonomy" id="1949083"/>
    <lineage>
        <taxon>Bacteria</taxon>
        <taxon>Pseudomonadati</taxon>
        <taxon>Pseudomonadota</taxon>
        <taxon>Gammaproteobacteria</taxon>
        <taxon>Oceanospirillales</taxon>
        <taxon>Halomonadaceae</taxon>
        <taxon>Salinicola</taxon>
    </lineage>
</organism>
<proteinExistence type="predicted"/>
<dbReference type="PANTHER" id="PTHR35149:SF2">
    <property type="entry name" value="DUF262 DOMAIN-CONTAINING PROTEIN"/>
    <property type="match status" value="1"/>
</dbReference>
<dbReference type="Pfam" id="PF07510">
    <property type="entry name" value="GmrSD_C"/>
    <property type="match status" value="1"/>
</dbReference>
<feature type="domain" description="GmrSD restriction endonucleases C-terminal" evidence="2">
    <location>
        <begin position="449"/>
        <end position="565"/>
    </location>
</feature>
<dbReference type="Proteomes" id="UP001321526">
    <property type="component" value="Chromosome"/>
</dbReference>
<dbReference type="RefSeq" id="WP_282235827.1">
    <property type="nucleotide sequence ID" value="NZ_CP035631.1"/>
</dbReference>
<dbReference type="EMBL" id="CP035631">
    <property type="protein sequence ID" value="WFF40779.1"/>
    <property type="molecule type" value="Genomic_DNA"/>
</dbReference>
<evidence type="ECO:0000313" key="3">
    <source>
        <dbReference type="EMBL" id="WFF40779.1"/>
    </source>
</evidence>
<dbReference type="PANTHER" id="PTHR35149">
    <property type="entry name" value="SLL5132 PROTEIN"/>
    <property type="match status" value="1"/>
</dbReference>
<evidence type="ECO:0000259" key="1">
    <source>
        <dbReference type="Pfam" id="PF03235"/>
    </source>
</evidence>
<feature type="domain" description="GmrSD restriction endonucleases N-terminal" evidence="1">
    <location>
        <begin position="11"/>
        <end position="241"/>
    </location>
</feature>
<dbReference type="Pfam" id="PF03235">
    <property type="entry name" value="GmrSD_N"/>
    <property type="match status" value="1"/>
</dbReference>
<reference evidence="3 4" key="1">
    <citation type="submission" date="2019-01" db="EMBL/GenBank/DDBJ databases">
        <title>Genome sequence of Salinicola endophyticus REST5.</title>
        <authorList>
            <person name="Nascimento F.X."/>
        </authorList>
    </citation>
    <scope>NUCLEOTIDE SEQUENCE [LARGE SCALE GENOMIC DNA]</scope>
    <source>
        <strain evidence="3 4">REST5</strain>
    </source>
</reference>
<gene>
    <name evidence="3" type="ORF">EVC62_04285</name>
</gene>
<accession>A0ABY8FLN9</accession>
<sequence length="574" mass="66887">MDLNAYTQSLDDILSKNSVYDVPRFQREYSWEVEEIEELWTDMLGAIELDGDAYKCSEYFIGTLVLQGSADSSEMQIVDGQQRLMTISIFLSAIAQKFRALNEDGFFRSIYHNYIEGTDDRGKPFFKVNNDSHNPFFKKAILYKDHEKVDPKNKAERRLKKAYDTVYSKLGDELALSLGTRFQDHEHHVKALSAVKNQITKFLKVIYIIVKDEEEAYTIFETLNARGINLGSVDLIKNTVFRDMQKTHPVDHAKEVWSNISLKLDRSNTGTDLDEYVRHWWRSRHSYVSADNLYKEFKKAKKNSILTSETFLEDISFDVDDYLRIISPKSESFRQRLDREIFRSLIAFQVFNVTQHRSLILSLFYAARRKLITKKELAGVISFLENFNFKYVAICKKRSSGIESTYSSFARKVFLCKTKSEVRSEISDLKSQMRAKAPSQSEFEQSFSRLRYTKNYVKDKRLIQYIFNKMEWEENNGGELVPENLSLEHIMSQSGSKSSACGSIGNLLPLSEELNGRAGIKSFRDKLNVYKESRFWLVQRFCEQYSADVEWDEFEIGDRASDLANLAFEKYWVL</sequence>
<evidence type="ECO:0000259" key="2">
    <source>
        <dbReference type="Pfam" id="PF07510"/>
    </source>
</evidence>
<evidence type="ECO:0000313" key="4">
    <source>
        <dbReference type="Proteomes" id="UP001321526"/>
    </source>
</evidence>
<keyword evidence="4" id="KW-1185">Reference proteome</keyword>
<name>A0ABY8FLN9_9GAMM</name>
<protein>
    <submittedName>
        <fullName evidence="3">DUF262 domain-containing protein</fullName>
    </submittedName>
</protein>
<dbReference type="InterPro" id="IPR011089">
    <property type="entry name" value="GmrSD_C"/>
</dbReference>
<dbReference type="InterPro" id="IPR004919">
    <property type="entry name" value="GmrSD_N"/>
</dbReference>